<evidence type="ECO:0000256" key="3">
    <source>
        <dbReference type="ARBA" id="ARBA00023163"/>
    </source>
</evidence>
<dbReference type="Pfam" id="PF00440">
    <property type="entry name" value="TetR_N"/>
    <property type="match status" value="1"/>
</dbReference>
<dbReference type="InterPro" id="IPR011075">
    <property type="entry name" value="TetR_C"/>
</dbReference>
<keyword evidence="7" id="KW-1185">Reference proteome</keyword>
<dbReference type="AlphaFoldDB" id="H8GQA3"/>
<dbReference type="PANTHER" id="PTHR47506">
    <property type="entry name" value="TRANSCRIPTIONAL REGULATORY PROTEIN"/>
    <property type="match status" value="1"/>
</dbReference>
<gene>
    <name evidence="6" type="ORF">Metal_0728</name>
</gene>
<name>H8GQA3_METAL</name>
<dbReference type="InterPro" id="IPR001647">
    <property type="entry name" value="HTH_TetR"/>
</dbReference>
<protein>
    <submittedName>
        <fullName evidence="6">Transcriptional regulator</fullName>
    </submittedName>
</protein>
<feature type="DNA-binding region" description="H-T-H motif" evidence="4">
    <location>
        <begin position="31"/>
        <end position="50"/>
    </location>
</feature>
<feature type="domain" description="HTH tetR-type" evidence="5">
    <location>
        <begin position="8"/>
        <end position="68"/>
    </location>
</feature>
<proteinExistence type="predicted"/>
<reference evidence="6 7" key="1">
    <citation type="journal article" date="2013" name="Genome Announc.">
        <title>Genome Sequence of the Obligate Gammaproteobacterial Methanotroph Methylomicrobium album Strain BG8.</title>
        <authorList>
            <person name="Kits K.D."/>
            <person name="Kalyuzhnaya M.G."/>
            <person name="Klotz M.G."/>
            <person name="Jetten M.S."/>
            <person name="Op den Camp H.J."/>
            <person name="Vuilleumier S."/>
            <person name="Bringel F."/>
            <person name="Dispirito A.A."/>
            <person name="Murrell J.C."/>
            <person name="Bruce D."/>
            <person name="Cheng J.F."/>
            <person name="Copeland A."/>
            <person name="Goodwin L."/>
            <person name="Hauser L."/>
            <person name="Lajus A."/>
            <person name="Land M.L."/>
            <person name="Lapidus A."/>
            <person name="Lucas S."/>
            <person name="Medigue C."/>
            <person name="Pitluck S."/>
            <person name="Woyke T."/>
            <person name="Zeytun A."/>
            <person name="Stein L.Y."/>
        </authorList>
    </citation>
    <scope>NUCLEOTIDE SEQUENCE [LARGE SCALE GENOMIC DNA]</scope>
    <source>
        <strain evidence="6 7">BG8</strain>
    </source>
</reference>
<keyword evidence="3" id="KW-0804">Transcription</keyword>
<dbReference type="Proteomes" id="UP000005090">
    <property type="component" value="Chromosome"/>
</dbReference>
<dbReference type="HOGENOM" id="CLU_069356_28_1_6"/>
<evidence type="ECO:0000256" key="4">
    <source>
        <dbReference type="PROSITE-ProRule" id="PRU00335"/>
    </source>
</evidence>
<dbReference type="RefSeq" id="WP_005369702.1">
    <property type="nucleotide sequence ID" value="NZ_CM001475.1"/>
</dbReference>
<keyword evidence="2 4" id="KW-0238">DNA-binding</keyword>
<dbReference type="GO" id="GO:0003677">
    <property type="term" value="F:DNA binding"/>
    <property type="evidence" value="ECO:0007669"/>
    <property type="project" value="UniProtKB-UniRule"/>
</dbReference>
<evidence type="ECO:0000259" key="5">
    <source>
        <dbReference type="PROSITE" id="PS50977"/>
    </source>
</evidence>
<dbReference type="SUPFAM" id="SSF48498">
    <property type="entry name" value="Tetracyclin repressor-like, C-terminal domain"/>
    <property type="match status" value="1"/>
</dbReference>
<dbReference type="eggNOG" id="COG1309">
    <property type="taxonomic scope" value="Bacteria"/>
</dbReference>
<dbReference type="SUPFAM" id="SSF46689">
    <property type="entry name" value="Homeodomain-like"/>
    <property type="match status" value="1"/>
</dbReference>
<evidence type="ECO:0000313" key="7">
    <source>
        <dbReference type="Proteomes" id="UP000005090"/>
    </source>
</evidence>
<keyword evidence="1" id="KW-0805">Transcription regulation</keyword>
<sequence length="209" mass="23354">METKSQKQFNRENLLSQGVSLLMRQGYHGTGLKEILDAVRIPKGSFYNYFGSKEQFAAEVVRHYIEPFIRQLDGHLRDGEGDALGAIERYFDELIGALETSGFQGGCLLGNLMGEVGDTSELCRESLQQAVHRYRDLLAKGLAAAQRQGTVRTDKSAEAMADLLTNVWQGALLRMKIEKSAEPLRQCCRDLLGDYFNARPIPPCRADHS</sequence>
<dbReference type="Gene3D" id="1.10.357.10">
    <property type="entry name" value="Tetracycline Repressor, domain 2"/>
    <property type="match status" value="1"/>
</dbReference>
<evidence type="ECO:0000313" key="6">
    <source>
        <dbReference type="EMBL" id="EIC28562.1"/>
    </source>
</evidence>
<dbReference type="InterPro" id="IPR009057">
    <property type="entry name" value="Homeodomain-like_sf"/>
</dbReference>
<accession>H8GQA3</accession>
<dbReference type="EMBL" id="CM001475">
    <property type="protein sequence ID" value="EIC28562.1"/>
    <property type="molecule type" value="Genomic_DNA"/>
</dbReference>
<evidence type="ECO:0000256" key="2">
    <source>
        <dbReference type="ARBA" id="ARBA00023125"/>
    </source>
</evidence>
<dbReference type="STRING" id="686340.Metal_0728"/>
<organism evidence="6 7">
    <name type="scientific">Methylomicrobium album BG8</name>
    <dbReference type="NCBI Taxonomy" id="686340"/>
    <lineage>
        <taxon>Bacteria</taxon>
        <taxon>Pseudomonadati</taxon>
        <taxon>Pseudomonadota</taxon>
        <taxon>Gammaproteobacteria</taxon>
        <taxon>Methylococcales</taxon>
        <taxon>Methylococcaceae</taxon>
        <taxon>Methylomicrobium</taxon>
    </lineage>
</organism>
<dbReference type="InterPro" id="IPR036271">
    <property type="entry name" value="Tet_transcr_reg_TetR-rel_C_sf"/>
</dbReference>
<evidence type="ECO:0000256" key="1">
    <source>
        <dbReference type="ARBA" id="ARBA00023015"/>
    </source>
</evidence>
<dbReference type="PROSITE" id="PS50977">
    <property type="entry name" value="HTH_TETR_2"/>
    <property type="match status" value="1"/>
</dbReference>
<dbReference type="PANTHER" id="PTHR47506:SF6">
    <property type="entry name" value="HTH-TYPE TRANSCRIPTIONAL REPRESSOR NEMR"/>
    <property type="match status" value="1"/>
</dbReference>
<dbReference type="Pfam" id="PF16925">
    <property type="entry name" value="TetR_C_13"/>
    <property type="match status" value="1"/>
</dbReference>